<dbReference type="AlphaFoldDB" id="A0A371HHG6"/>
<feature type="domain" description="Reverse transcriptase Ty1/copia-type" evidence="1">
    <location>
        <begin position="2"/>
        <end position="66"/>
    </location>
</feature>
<comment type="caution">
    <text evidence="2">The sequence shown here is derived from an EMBL/GenBank/DDBJ whole genome shotgun (WGS) entry which is preliminary data.</text>
</comment>
<accession>A0A371HHG6</accession>
<evidence type="ECO:0000259" key="1">
    <source>
        <dbReference type="Pfam" id="PF07727"/>
    </source>
</evidence>
<dbReference type="Proteomes" id="UP000257109">
    <property type="component" value="Unassembled WGS sequence"/>
</dbReference>
<dbReference type="InterPro" id="IPR013103">
    <property type="entry name" value="RVT_2"/>
</dbReference>
<gene>
    <name evidence="2" type="ORF">CR513_14377</name>
</gene>
<sequence length="219" mass="25243">METSSPVSKKDCLRVIMPLVAHFDFELHQMDVKMTFLNGDLEVYTKQPTGFSYSDGEHLKILDNCIYLKVNETKICFLVLYVDDILLTTNDKGLLYKVKQFDTNSRRQKEQEALQGTITKGRLKRLEKEAQRKMDLLKEKGMRFISQFLLENFDIKDIGEASYVIGIKIHRERSQGILSLSQVTYINKVLEIFNMKDCSPSITPIMKGDNIPYDLSGNT</sequence>
<dbReference type="STRING" id="157652.A0A371HHG6"/>
<dbReference type="Pfam" id="PF07727">
    <property type="entry name" value="RVT_2"/>
    <property type="match status" value="2"/>
</dbReference>
<feature type="domain" description="Reverse transcriptase Ty1/copia-type" evidence="1">
    <location>
        <begin position="147"/>
        <end position="207"/>
    </location>
</feature>
<organism evidence="2 3">
    <name type="scientific">Mucuna pruriens</name>
    <name type="common">Velvet bean</name>
    <name type="synonym">Dolichos pruriens</name>
    <dbReference type="NCBI Taxonomy" id="157652"/>
    <lineage>
        <taxon>Eukaryota</taxon>
        <taxon>Viridiplantae</taxon>
        <taxon>Streptophyta</taxon>
        <taxon>Embryophyta</taxon>
        <taxon>Tracheophyta</taxon>
        <taxon>Spermatophyta</taxon>
        <taxon>Magnoliopsida</taxon>
        <taxon>eudicotyledons</taxon>
        <taxon>Gunneridae</taxon>
        <taxon>Pentapetalae</taxon>
        <taxon>rosids</taxon>
        <taxon>fabids</taxon>
        <taxon>Fabales</taxon>
        <taxon>Fabaceae</taxon>
        <taxon>Papilionoideae</taxon>
        <taxon>50 kb inversion clade</taxon>
        <taxon>NPAAA clade</taxon>
        <taxon>indigoferoid/millettioid clade</taxon>
        <taxon>Phaseoleae</taxon>
        <taxon>Mucuna</taxon>
    </lineage>
</organism>
<reference evidence="2" key="1">
    <citation type="submission" date="2018-05" db="EMBL/GenBank/DDBJ databases">
        <title>Draft genome of Mucuna pruriens seed.</title>
        <authorList>
            <person name="Nnadi N.E."/>
            <person name="Vos R."/>
            <person name="Hasami M.H."/>
            <person name="Devisetty U.K."/>
            <person name="Aguiy J.C."/>
        </authorList>
    </citation>
    <scope>NUCLEOTIDE SEQUENCE [LARGE SCALE GENOMIC DNA]</scope>
    <source>
        <strain evidence="2">JCA_2017</strain>
    </source>
</reference>
<protein>
    <recommendedName>
        <fullName evidence="1">Reverse transcriptase Ty1/copia-type domain-containing protein</fullName>
    </recommendedName>
</protein>
<name>A0A371HHG6_MUCPR</name>
<feature type="non-terminal residue" evidence="2">
    <location>
        <position position="1"/>
    </location>
</feature>
<evidence type="ECO:0000313" key="3">
    <source>
        <dbReference type="Proteomes" id="UP000257109"/>
    </source>
</evidence>
<dbReference type="OrthoDB" id="1411639at2759"/>
<proteinExistence type="predicted"/>
<dbReference type="EMBL" id="QJKJ01002584">
    <property type="protein sequence ID" value="RDY02199.1"/>
    <property type="molecule type" value="Genomic_DNA"/>
</dbReference>
<evidence type="ECO:0000313" key="2">
    <source>
        <dbReference type="EMBL" id="RDY02199.1"/>
    </source>
</evidence>
<keyword evidence="3" id="KW-1185">Reference proteome</keyword>